<keyword evidence="1" id="KW-1133">Transmembrane helix</keyword>
<sequence length="218" mass="25543">MKKKTLTLISGIVCWLLFRIFLVGVIQNAHWINQVDRFGYQLTQPTSHLKTQIMIALTYFGDPIIIQVLTIFLALYLWWQDRFNESLWYVLLQFIGYSLVILTKYNVLRARPSNKLFPANSYSFPSGHTFATAIFVFTLLAVILPYLHFQGARIGVTIIFFLWIIIIMVTRVYLRDHFTSDVIGGLLLASGWWLITTTFRHQLSQWLIKPITRIQRRN</sequence>
<dbReference type="PANTHER" id="PTHR14969:SF13">
    <property type="entry name" value="AT30094P"/>
    <property type="match status" value="1"/>
</dbReference>
<proteinExistence type="predicted"/>
<dbReference type="Gene3D" id="1.20.144.10">
    <property type="entry name" value="Phosphatidic acid phosphatase type 2/haloperoxidase"/>
    <property type="match status" value="1"/>
</dbReference>
<keyword evidence="4" id="KW-1185">Reference proteome</keyword>
<feature type="transmembrane region" description="Helical" evidence="1">
    <location>
        <begin position="53"/>
        <end position="79"/>
    </location>
</feature>
<accession>A0ABR8ZJ13</accession>
<dbReference type="EMBL" id="JABUXR010000004">
    <property type="protein sequence ID" value="MBD8085212.1"/>
    <property type="molecule type" value="Genomic_DNA"/>
</dbReference>
<comment type="caution">
    <text evidence="3">The sequence shown here is derived from an EMBL/GenBank/DDBJ whole genome shotgun (WGS) entry which is preliminary data.</text>
</comment>
<feature type="transmembrane region" description="Helical" evidence="1">
    <location>
        <begin position="180"/>
        <end position="199"/>
    </location>
</feature>
<dbReference type="InterPro" id="IPR000326">
    <property type="entry name" value="PAP2/HPO"/>
</dbReference>
<feature type="transmembrane region" description="Helical" evidence="1">
    <location>
        <begin position="86"/>
        <end position="107"/>
    </location>
</feature>
<dbReference type="SUPFAM" id="SSF48317">
    <property type="entry name" value="Acid phosphatase/Vanadium-dependent haloperoxidase"/>
    <property type="match status" value="1"/>
</dbReference>
<evidence type="ECO:0000259" key="2">
    <source>
        <dbReference type="SMART" id="SM00014"/>
    </source>
</evidence>
<organism evidence="3 4">
    <name type="scientific">Limosilactobacillus urinaemulieris</name>
    <dbReference type="NCBI Taxonomy" id="2742600"/>
    <lineage>
        <taxon>Bacteria</taxon>
        <taxon>Bacillati</taxon>
        <taxon>Bacillota</taxon>
        <taxon>Bacilli</taxon>
        <taxon>Lactobacillales</taxon>
        <taxon>Lactobacillaceae</taxon>
        <taxon>Limosilactobacillus</taxon>
    </lineage>
</organism>
<feature type="transmembrane region" description="Helical" evidence="1">
    <location>
        <begin position="12"/>
        <end position="33"/>
    </location>
</feature>
<dbReference type="SMART" id="SM00014">
    <property type="entry name" value="acidPPc"/>
    <property type="match status" value="1"/>
</dbReference>
<dbReference type="RefSeq" id="WP_191911008.1">
    <property type="nucleotide sequence ID" value="NZ_JABUXR010000004.1"/>
</dbReference>
<feature type="transmembrane region" description="Helical" evidence="1">
    <location>
        <begin position="127"/>
        <end position="147"/>
    </location>
</feature>
<keyword evidence="1" id="KW-0472">Membrane</keyword>
<evidence type="ECO:0000256" key="1">
    <source>
        <dbReference type="SAM" id="Phobius"/>
    </source>
</evidence>
<name>A0ABR8ZJ13_9LACO</name>
<keyword evidence="1" id="KW-0812">Transmembrane</keyword>
<dbReference type="Pfam" id="PF01569">
    <property type="entry name" value="PAP2"/>
    <property type="match status" value="1"/>
</dbReference>
<dbReference type="Proteomes" id="UP000645007">
    <property type="component" value="Unassembled WGS sequence"/>
</dbReference>
<reference evidence="3 4" key="1">
    <citation type="submission" date="2020-06" db="EMBL/GenBank/DDBJ databases">
        <title>Limosilactobacillus sp. nov.</title>
        <authorList>
            <person name="Ksiezarek M."/>
            <person name="Goncalves Ribeiro T."/>
            <person name="Rocha J."/>
            <person name="Grosso F."/>
            <person name="Peixe L."/>
        </authorList>
    </citation>
    <scope>NUCLEOTIDE SEQUENCE [LARGE SCALE GENOMIC DNA]</scope>
    <source>
        <strain evidence="4">c9Ua_26_M</strain>
    </source>
</reference>
<protein>
    <submittedName>
        <fullName evidence="3">Phosphatase PAP2 family protein</fullName>
    </submittedName>
</protein>
<feature type="transmembrane region" description="Helical" evidence="1">
    <location>
        <begin position="154"/>
        <end position="174"/>
    </location>
</feature>
<dbReference type="InterPro" id="IPR036938">
    <property type="entry name" value="PAP2/HPO_sf"/>
</dbReference>
<evidence type="ECO:0000313" key="3">
    <source>
        <dbReference type="EMBL" id="MBD8085212.1"/>
    </source>
</evidence>
<dbReference type="PANTHER" id="PTHR14969">
    <property type="entry name" value="SPHINGOSINE-1-PHOSPHATE PHOSPHOHYDROLASE"/>
    <property type="match status" value="1"/>
</dbReference>
<gene>
    <name evidence="3" type="ORF">HUK45_02885</name>
</gene>
<dbReference type="CDD" id="cd03392">
    <property type="entry name" value="PAP2_like_2"/>
    <property type="match status" value="1"/>
</dbReference>
<evidence type="ECO:0000313" key="4">
    <source>
        <dbReference type="Proteomes" id="UP000645007"/>
    </source>
</evidence>
<feature type="domain" description="Phosphatidic acid phosphatase type 2/haloperoxidase" evidence="2">
    <location>
        <begin position="86"/>
        <end position="197"/>
    </location>
</feature>